<evidence type="ECO:0000256" key="1">
    <source>
        <dbReference type="SAM" id="MobiDB-lite"/>
    </source>
</evidence>
<proteinExistence type="predicted"/>
<protein>
    <submittedName>
        <fullName evidence="2">Uncharacterized protein</fullName>
    </submittedName>
</protein>
<dbReference type="InParanoid" id="A0A0C3PDP1"/>
<organism evidence="2 3">
    <name type="scientific">Pisolithus tinctorius Marx 270</name>
    <dbReference type="NCBI Taxonomy" id="870435"/>
    <lineage>
        <taxon>Eukaryota</taxon>
        <taxon>Fungi</taxon>
        <taxon>Dikarya</taxon>
        <taxon>Basidiomycota</taxon>
        <taxon>Agaricomycotina</taxon>
        <taxon>Agaricomycetes</taxon>
        <taxon>Agaricomycetidae</taxon>
        <taxon>Boletales</taxon>
        <taxon>Sclerodermatineae</taxon>
        <taxon>Pisolithaceae</taxon>
        <taxon>Pisolithus</taxon>
    </lineage>
</organism>
<dbReference type="Proteomes" id="UP000054217">
    <property type="component" value="Unassembled WGS sequence"/>
</dbReference>
<accession>A0A0C3PDP1</accession>
<feature type="compositionally biased region" description="Polar residues" evidence="1">
    <location>
        <begin position="11"/>
        <end position="23"/>
    </location>
</feature>
<dbReference type="AlphaFoldDB" id="A0A0C3PDP1"/>
<name>A0A0C3PDP1_PISTI</name>
<evidence type="ECO:0000313" key="2">
    <source>
        <dbReference type="EMBL" id="KIO11890.1"/>
    </source>
</evidence>
<evidence type="ECO:0000313" key="3">
    <source>
        <dbReference type="Proteomes" id="UP000054217"/>
    </source>
</evidence>
<dbReference type="HOGENOM" id="CLU_2543503_0_0_1"/>
<dbReference type="EMBL" id="KN831949">
    <property type="protein sequence ID" value="KIO11890.1"/>
    <property type="molecule type" value="Genomic_DNA"/>
</dbReference>
<gene>
    <name evidence="2" type="ORF">M404DRAFT_803597</name>
</gene>
<reference evidence="3" key="2">
    <citation type="submission" date="2015-01" db="EMBL/GenBank/DDBJ databases">
        <title>Evolutionary Origins and Diversification of the Mycorrhizal Mutualists.</title>
        <authorList>
            <consortium name="DOE Joint Genome Institute"/>
            <consortium name="Mycorrhizal Genomics Consortium"/>
            <person name="Kohler A."/>
            <person name="Kuo A."/>
            <person name="Nagy L.G."/>
            <person name="Floudas D."/>
            <person name="Copeland A."/>
            <person name="Barry K.W."/>
            <person name="Cichocki N."/>
            <person name="Veneault-Fourrey C."/>
            <person name="LaButti K."/>
            <person name="Lindquist E.A."/>
            <person name="Lipzen A."/>
            <person name="Lundell T."/>
            <person name="Morin E."/>
            <person name="Murat C."/>
            <person name="Riley R."/>
            <person name="Ohm R."/>
            <person name="Sun H."/>
            <person name="Tunlid A."/>
            <person name="Henrissat B."/>
            <person name="Grigoriev I.V."/>
            <person name="Hibbett D.S."/>
            <person name="Martin F."/>
        </authorList>
    </citation>
    <scope>NUCLEOTIDE SEQUENCE [LARGE SCALE GENOMIC DNA]</scope>
    <source>
        <strain evidence="3">Marx 270</strain>
    </source>
</reference>
<sequence length="83" mass="9172">MSPKGTHVRGPSSSNFLYTQSNAWKPPTPKKTTRHRSSNTESRIGPCCLWTGDHSAVRLKSASTLLYKKNPELHRAPVGEGIQ</sequence>
<reference evidence="2 3" key="1">
    <citation type="submission" date="2014-04" db="EMBL/GenBank/DDBJ databases">
        <authorList>
            <consortium name="DOE Joint Genome Institute"/>
            <person name="Kuo A."/>
            <person name="Kohler A."/>
            <person name="Costa M.D."/>
            <person name="Nagy L.G."/>
            <person name="Floudas D."/>
            <person name="Copeland A."/>
            <person name="Barry K.W."/>
            <person name="Cichocki N."/>
            <person name="Veneault-Fourrey C."/>
            <person name="LaButti K."/>
            <person name="Lindquist E.A."/>
            <person name="Lipzen A."/>
            <person name="Lundell T."/>
            <person name="Morin E."/>
            <person name="Murat C."/>
            <person name="Sun H."/>
            <person name="Tunlid A."/>
            <person name="Henrissat B."/>
            <person name="Grigoriev I.V."/>
            <person name="Hibbett D.S."/>
            <person name="Martin F."/>
            <person name="Nordberg H.P."/>
            <person name="Cantor M.N."/>
            <person name="Hua S.X."/>
        </authorList>
    </citation>
    <scope>NUCLEOTIDE SEQUENCE [LARGE SCALE GENOMIC DNA]</scope>
    <source>
        <strain evidence="2 3">Marx 270</strain>
    </source>
</reference>
<keyword evidence="3" id="KW-1185">Reference proteome</keyword>
<feature type="region of interest" description="Disordered" evidence="1">
    <location>
        <begin position="1"/>
        <end position="45"/>
    </location>
</feature>